<dbReference type="GO" id="GO:0005737">
    <property type="term" value="C:cytoplasm"/>
    <property type="evidence" value="ECO:0007669"/>
    <property type="project" value="TreeGrafter"/>
</dbReference>
<dbReference type="EMBL" id="CAJPDQ010000001">
    <property type="protein sequence ID" value="CAF9902883.1"/>
    <property type="molecule type" value="Genomic_DNA"/>
</dbReference>
<dbReference type="CDD" id="cd19673">
    <property type="entry name" value="UBR-box_UBR3"/>
    <property type="match status" value="1"/>
</dbReference>
<dbReference type="GO" id="GO:0071596">
    <property type="term" value="P:ubiquitin-dependent protein catabolic process via the N-end rule pathway"/>
    <property type="evidence" value="ECO:0007669"/>
    <property type="project" value="UniProtKB-UniRule"/>
</dbReference>
<keyword evidence="13" id="KW-1185">Reference proteome</keyword>
<dbReference type="GO" id="GO:0000151">
    <property type="term" value="C:ubiquitin ligase complex"/>
    <property type="evidence" value="ECO:0007669"/>
    <property type="project" value="TreeGrafter"/>
</dbReference>
<sequence length="2065" mass="233595">MRNMVLVDPEPALCAILGGLNEKHGNRFTPEARRELLYFLFLSLVGFDKNELQELFGNSVLQDDADWNLSAAQGSFEGSEYSEQARGKRCGHIFKSGEATYRCKTCATDDTCVLCSKCFAGTDHTGHQFLISISPGNSGCCDCGDEEAWAVPLHCSIHDAERGPQKSAIPKHALPEQMRYAVKVTIGMVFDFLCDIISCAPEHMRLPKTEDSLWQDGRNSWLDSKKYSVNDDEPMPEYALVLWNDEKHSVKEVREQVARACKQPKAFGQTKATETDDVGRSVLMYDRDPRVLLKAAAIIEKIKITVTIRTARDTFRERMCGVMIEWLLDICGCRLFTDGDILKNTVCEEMLKTWVPGSRASNAKIGRDGLYDHEIDGVLEERAYLGQRMIHDITIQPNGVIAVTLVDQGPPPAQAPERAQVTVLPEAETTEEETGSNAGDQSMDLDAFFVDEPRPREITLFDDRAMEDPDETDEATIAGYPPPPPPPPPPPAPRASGLVSSNISQAIRGSMPSIPKTPQPHTKETHTRQSPTYWIDRFNRLSTTNLSLAEDVRQRVRLDWLVLWDLRMWKKARIDLRSIYIQTLVAVPRFKRILGLRFAGLYPLLAQLYLIADREPDHSIVYLSLQVITTPSVTKEVVEKGNFMTNLFAVLFTFLTTRQVGHPWDVNPAATLAFETGSVTNRRMYHFFMDIKHLLSAEYIQEMIRKDDRYVLQFLDLIRLGQGTCPNVRAVGEHVEYETDTWISASLLTRELNRLCRMFSDAFKWNNGANYEAICRVMKIFARAAILNSMGADIKRGDVCEITSATKFKTIHYNYGIEDTGTSNGGEKYTIVDFTVETGSISFHHPLQYMLSWIIECGKSLSAPEVRSLLSFTSTGLKSSSSTLLNSSPETYLMAVFDFPLRVCSWLSQMKAQMWVRNGQSLRHQMLQYRAVGSRDLAYQRDVFLLQTAVVICNPGRVLLSMVDRFGMLDWMAGRYELTEGFELSQMVDVAEDFIHLLLVMLTERTALVSTEEDPTTQAVIRRDIIHTLCFKPLSFSDLCNKLADKYQELEDFQDVLDEMTKFKPPEGLNDTGTFELKSSYLSELDPYIIHYSKNQRDEAEATYRKWVSKNTGKAAEDVVVEPKVRPIKMGLFQDIGAFSRTDIFAQIVLNSLKYAFVAKSLTCSIPTTRIETFLQVVLHLMLAAIQDDSSEDGQSGPSFISNMLHRTDKSYISMIDLLHELLAREDLKACHPKIHTTLARAQQRRPLNVAEACLRRGLSQERFGTDSPMSGLPSNAEAKKKAALERQRKVMAQFQQQQEAFMSNQEDIDWGEDEFTDDEATNSTEQTKKIWKYPAGNCILCQEETNDSRLYGTFGLLIKSHMIRQTDLNDPRHVDEVTGLPDNLDRSAENVRPYGISGQNHITMKKTITDGTEVEIPYQTLSQGWNPEFARSGTMSTGCGHVMHWNCFETYCKATDARHAHQIAREHPESIKLKEFVCPLCKALGNTFLPIIWKGKEESYPGVLDLANNLSLDAFLATDFAVKLGKHSYQADANEGSNWIYNNALFASLANELRPDRGAPSLEELGTIYDRLRATIGSNNLPSRFFEWQDADEASMALYSDVLPAALGYSISATEIAQRGVECDTNSILLDKISTNTLTHLRILSETASSYIVLSLLRSEPASFSKLLTKEVDTSRNRQLWQLFWGFQDVRNLANSVESERAALMEDPFILLTEASLCLAPALDIGVHHMIQLCYILELVKAIIGVQCSNISAQHLMQTRHTSRVVADTTESDLLEFRHFLTFVEANSSMAFRPSQKGSDYVRNLYGFVAAYALPYLRKCAILLHVRYGVDFPKTPHSDVKLPELVRLTRALRLPTLPEIFSWFRHKAPAPDERIIFTTLQAVVSTWISQWRDAAVRNTDNVLRRTRMSHPGIFELIGLPQFYDTLLDEMMRRRCPNTKREMVEPVLCLFCGDIFCSQAVCCSVDNRGGCNQHLEKCNGNIGIFLSLKKCCILYIHHGHGSFAHAPYLDKYGEIDFCLRRNRQLILNQKRYDALIRKNWLEHGIPTTISRKLEAEINNGGWETM</sequence>
<evidence type="ECO:0000256" key="10">
    <source>
        <dbReference type="SAM" id="MobiDB-lite"/>
    </source>
</evidence>
<dbReference type="GO" id="GO:0061630">
    <property type="term" value="F:ubiquitin protein ligase activity"/>
    <property type="evidence" value="ECO:0007669"/>
    <property type="project" value="UniProtKB-UniRule"/>
</dbReference>
<keyword evidence="4 9" id="KW-0863">Zinc-finger</keyword>
<comment type="function">
    <text evidence="9">Ubiquitin ligase protein which is a component of the N-end rule pathway. Recognizes and binds to proteins bearing specific N-terminal residues that are destabilizing according to the N-end rule, leading to their ubiquitination and subsequent degradation.</text>
</comment>
<dbReference type="Pfam" id="PF22960">
    <property type="entry name" value="WHD_UBR1"/>
    <property type="match status" value="1"/>
</dbReference>
<dbReference type="InterPro" id="IPR039164">
    <property type="entry name" value="UBR1-like"/>
</dbReference>
<dbReference type="SMART" id="SM00396">
    <property type="entry name" value="ZnF_UBR1"/>
    <property type="match status" value="1"/>
</dbReference>
<dbReference type="GO" id="GO:0016567">
    <property type="term" value="P:protein ubiquitination"/>
    <property type="evidence" value="ECO:0007669"/>
    <property type="project" value="UniProtKB-UniRule"/>
</dbReference>
<keyword evidence="3 9" id="KW-0479">Metal-binding</keyword>
<evidence type="ECO:0000256" key="2">
    <source>
        <dbReference type="ARBA" id="ARBA00022679"/>
    </source>
</evidence>
<dbReference type="InterPro" id="IPR036390">
    <property type="entry name" value="WH_DNA-bd_sf"/>
</dbReference>
<evidence type="ECO:0000256" key="9">
    <source>
        <dbReference type="RuleBase" id="RU366018"/>
    </source>
</evidence>
<dbReference type="InterPro" id="IPR003126">
    <property type="entry name" value="Znf_UBR"/>
</dbReference>
<evidence type="ECO:0000259" key="11">
    <source>
        <dbReference type="PROSITE" id="PS51157"/>
    </source>
</evidence>
<evidence type="ECO:0000313" key="13">
    <source>
        <dbReference type="Proteomes" id="UP000664169"/>
    </source>
</evidence>
<dbReference type="Pfam" id="PF02207">
    <property type="entry name" value="zf-UBR"/>
    <property type="match status" value="1"/>
</dbReference>
<dbReference type="Pfam" id="PF18995">
    <property type="entry name" value="PRT6_C"/>
    <property type="match status" value="1"/>
</dbReference>
<dbReference type="EC" id="2.3.2.27" evidence="9"/>
<dbReference type="Gene3D" id="2.10.110.30">
    <property type="match status" value="1"/>
</dbReference>
<gene>
    <name evidence="12" type="ORF">GOMPHAMPRED_000020</name>
</gene>
<protein>
    <recommendedName>
        <fullName evidence="9">E3 ubiquitin-protein ligase</fullName>
        <ecNumber evidence="9">2.3.2.27</ecNumber>
    </recommendedName>
</protein>
<dbReference type="Proteomes" id="UP000664169">
    <property type="component" value="Unassembled WGS sequence"/>
</dbReference>
<dbReference type="InterPro" id="IPR042065">
    <property type="entry name" value="E3_ELL-like"/>
</dbReference>
<feature type="region of interest" description="Disordered" evidence="10">
    <location>
        <begin position="459"/>
        <end position="529"/>
    </location>
</feature>
<keyword evidence="6 9" id="KW-0862">Zinc</keyword>
<dbReference type="Gene3D" id="1.10.10.2670">
    <property type="entry name" value="E3 ubiquitin-protein ligase"/>
    <property type="match status" value="1"/>
</dbReference>
<evidence type="ECO:0000256" key="6">
    <source>
        <dbReference type="ARBA" id="ARBA00022833"/>
    </source>
</evidence>
<comment type="catalytic activity">
    <reaction evidence="1 9">
        <text>S-ubiquitinyl-[E2 ubiquitin-conjugating enzyme]-L-cysteine + [acceptor protein]-L-lysine = [E2 ubiquitin-conjugating enzyme]-L-cysteine + N(6)-ubiquitinyl-[acceptor protein]-L-lysine.</text>
        <dbReference type="EC" id="2.3.2.27"/>
    </reaction>
</comment>
<feature type="zinc finger region" description="UBR-type" evidence="8">
    <location>
        <begin position="88"/>
        <end position="160"/>
    </location>
</feature>
<dbReference type="UniPathway" id="UPA00143"/>
<organism evidence="12 13">
    <name type="scientific">Gomphillus americanus</name>
    <dbReference type="NCBI Taxonomy" id="1940652"/>
    <lineage>
        <taxon>Eukaryota</taxon>
        <taxon>Fungi</taxon>
        <taxon>Dikarya</taxon>
        <taxon>Ascomycota</taxon>
        <taxon>Pezizomycotina</taxon>
        <taxon>Lecanoromycetes</taxon>
        <taxon>OSLEUM clade</taxon>
        <taxon>Ostropomycetidae</taxon>
        <taxon>Ostropales</taxon>
        <taxon>Graphidaceae</taxon>
        <taxon>Gomphilloideae</taxon>
        <taxon>Gomphillus</taxon>
    </lineage>
</organism>
<name>A0A8H3ED21_9LECA</name>
<keyword evidence="5 9" id="KW-0833">Ubl conjugation pathway</keyword>
<dbReference type="SUPFAM" id="SSF101447">
    <property type="entry name" value="Formin homology 2 domain (FH2 domain)"/>
    <property type="match status" value="1"/>
</dbReference>
<dbReference type="PANTHER" id="PTHR21497">
    <property type="entry name" value="UBIQUITIN LIGASE E3 ALPHA-RELATED"/>
    <property type="match status" value="1"/>
</dbReference>
<feature type="domain" description="UBR-type" evidence="11">
    <location>
        <begin position="88"/>
        <end position="160"/>
    </location>
</feature>
<evidence type="ECO:0000313" key="12">
    <source>
        <dbReference type="EMBL" id="CAF9902883.1"/>
    </source>
</evidence>
<evidence type="ECO:0000256" key="1">
    <source>
        <dbReference type="ARBA" id="ARBA00000900"/>
    </source>
</evidence>
<keyword evidence="2 9" id="KW-0808">Transferase</keyword>
<evidence type="ECO:0000256" key="4">
    <source>
        <dbReference type="ARBA" id="ARBA00022771"/>
    </source>
</evidence>
<comment type="similarity">
    <text evidence="7 9">Belongs to the E3 ubiquitin-protein ligase UBR1-like family.</text>
</comment>
<feature type="compositionally biased region" description="Pro residues" evidence="10">
    <location>
        <begin position="480"/>
        <end position="493"/>
    </location>
</feature>
<dbReference type="OrthoDB" id="26387at2759"/>
<dbReference type="InterPro" id="IPR044046">
    <property type="entry name" value="E3_ligase_UBR-like_C"/>
</dbReference>
<comment type="caution">
    <text evidence="12">The sequence shown here is derived from an EMBL/GenBank/DDBJ whole genome shotgun (WGS) entry which is preliminary data.</text>
</comment>
<dbReference type="PANTHER" id="PTHR21497:SF24">
    <property type="entry name" value="E3 UBIQUITIN-PROTEIN LIGASE UBR1"/>
    <property type="match status" value="1"/>
</dbReference>
<reference evidence="12" key="1">
    <citation type="submission" date="2021-03" db="EMBL/GenBank/DDBJ databases">
        <authorList>
            <person name="Tagirdzhanova G."/>
        </authorList>
    </citation>
    <scope>NUCLEOTIDE SEQUENCE</scope>
</reference>
<feature type="compositionally biased region" description="Polar residues" evidence="10">
    <location>
        <begin position="498"/>
        <end position="507"/>
    </location>
</feature>
<dbReference type="InterPro" id="IPR055194">
    <property type="entry name" value="UBR1-like_WH"/>
</dbReference>
<evidence type="ECO:0000256" key="5">
    <source>
        <dbReference type="ARBA" id="ARBA00022786"/>
    </source>
</evidence>
<proteinExistence type="inferred from homology"/>
<evidence type="ECO:0000256" key="8">
    <source>
        <dbReference type="PROSITE-ProRule" id="PRU00508"/>
    </source>
</evidence>
<comment type="pathway">
    <text evidence="9">Protein modification; protein ubiquitination.</text>
</comment>
<dbReference type="PROSITE" id="PS51157">
    <property type="entry name" value="ZF_UBR"/>
    <property type="match status" value="1"/>
</dbReference>
<evidence type="ECO:0000256" key="3">
    <source>
        <dbReference type="ARBA" id="ARBA00022723"/>
    </source>
</evidence>
<dbReference type="FunFam" id="2.10.110.30:FF:000001">
    <property type="entry name" value="E3 ubiquitin-protein ligase UBR2 isoform 1"/>
    <property type="match status" value="1"/>
</dbReference>
<accession>A0A8H3ED21</accession>
<dbReference type="GO" id="GO:0008270">
    <property type="term" value="F:zinc ion binding"/>
    <property type="evidence" value="ECO:0007669"/>
    <property type="project" value="UniProtKB-UniRule"/>
</dbReference>
<evidence type="ECO:0000256" key="7">
    <source>
        <dbReference type="ARBA" id="ARBA00046341"/>
    </source>
</evidence>
<dbReference type="CDD" id="cd16482">
    <property type="entry name" value="RING-H2_UBR1-like"/>
    <property type="match status" value="1"/>
</dbReference>
<dbReference type="SUPFAM" id="SSF46785">
    <property type="entry name" value="Winged helix' DNA-binding domain"/>
    <property type="match status" value="1"/>
</dbReference>